<dbReference type="Pfam" id="PF20700">
    <property type="entry name" value="Mutator"/>
    <property type="match status" value="1"/>
</dbReference>
<organism>
    <name type="scientific">Solenopsis invicta</name>
    <name type="common">Red imported fire ant</name>
    <name type="synonym">Solenopsis wagneri</name>
    <dbReference type="NCBI Taxonomy" id="13686"/>
    <lineage>
        <taxon>Eukaryota</taxon>
        <taxon>Metazoa</taxon>
        <taxon>Ecdysozoa</taxon>
        <taxon>Arthropoda</taxon>
        <taxon>Hexapoda</taxon>
        <taxon>Insecta</taxon>
        <taxon>Pterygota</taxon>
        <taxon>Neoptera</taxon>
        <taxon>Endopterygota</taxon>
        <taxon>Hymenoptera</taxon>
        <taxon>Apocrita</taxon>
        <taxon>Aculeata</taxon>
        <taxon>Formicoidea</taxon>
        <taxon>Formicidae</taxon>
        <taxon>Myrmicinae</taxon>
        <taxon>Solenopsis</taxon>
    </lineage>
</organism>
<gene>
    <name evidence="2" type="ORF">SINV_04692</name>
</gene>
<name>E9IXW7_SOLIN</name>
<evidence type="ECO:0000313" key="2">
    <source>
        <dbReference type="EMBL" id="EFZ14586.1"/>
    </source>
</evidence>
<reference evidence="2" key="1">
    <citation type="journal article" date="2011" name="Proc. Natl. Acad. Sci. U.S.A.">
        <title>The genome of the fire ant Solenopsis invicta.</title>
        <authorList>
            <person name="Wurm Y."/>
            <person name="Wang J."/>
            <person name="Riba-Grognuz O."/>
            <person name="Corona M."/>
            <person name="Nygaard S."/>
            <person name="Hunt B.G."/>
            <person name="Ingram K.K."/>
            <person name="Falquet L."/>
            <person name="Nipitwattanaphon M."/>
            <person name="Gotzek D."/>
            <person name="Dijkstra M.B."/>
            <person name="Oettler J."/>
            <person name="Comtesse F."/>
            <person name="Shih C.J."/>
            <person name="Wu W.J."/>
            <person name="Yang C.C."/>
            <person name="Thomas J."/>
            <person name="Beaudoing E."/>
            <person name="Pradervand S."/>
            <person name="Flegel V."/>
            <person name="Cook E.D."/>
            <person name="Fabbretti R."/>
            <person name="Stockinger H."/>
            <person name="Long L."/>
            <person name="Farmerie W.G."/>
            <person name="Oakey J."/>
            <person name="Boomsma J.J."/>
            <person name="Pamilo P."/>
            <person name="Yi S.V."/>
            <person name="Heinze J."/>
            <person name="Goodisman M.A."/>
            <person name="Farinelli L."/>
            <person name="Harshman K."/>
            <person name="Hulo N."/>
            <person name="Cerutti L."/>
            <person name="Xenarios I."/>
            <person name="Shoemaker D."/>
            <person name="Keller L."/>
        </authorList>
    </citation>
    <scope>NUCLEOTIDE SEQUENCE [LARGE SCALE GENOMIC DNA]</scope>
</reference>
<feature type="non-terminal residue" evidence="2">
    <location>
        <position position="205"/>
    </location>
</feature>
<sequence>MEVKYSRKKLPSYTARLSKKKGWLKSDFIDRNSDGCCRRKKPVNSTHENADKSETDDTIEDTLLIEKTDELDINYIQENLPKGRFIINLSYYTRESYRTYVNHKRGIDCQFNDWVPVHYRFRGLRTQLHFKCRMCKYKTTIWSEPPESDELEINTAAATSTITAGIGYSTLEEVCAGMNVRCMFEVTYIEKREKLVEEFAKIAKI</sequence>
<protein>
    <recommendedName>
        <fullName evidence="1">Mutator-like transposase domain-containing protein</fullName>
    </recommendedName>
</protein>
<feature type="domain" description="Mutator-like transposase" evidence="1">
    <location>
        <begin position="98"/>
        <end position="204"/>
    </location>
</feature>
<dbReference type="AlphaFoldDB" id="E9IXW7"/>
<proteinExistence type="predicted"/>
<dbReference type="InterPro" id="IPR049012">
    <property type="entry name" value="Mutator_transp_dom"/>
</dbReference>
<evidence type="ECO:0000259" key="1">
    <source>
        <dbReference type="Pfam" id="PF20700"/>
    </source>
</evidence>
<dbReference type="HOGENOM" id="CLU_1339056_0_0_1"/>
<accession>E9IXW7</accession>
<dbReference type="EMBL" id="GL766801">
    <property type="protein sequence ID" value="EFZ14586.1"/>
    <property type="molecule type" value="Genomic_DNA"/>
</dbReference>